<dbReference type="OrthoDB" id="8538589at2"/>
<feature type="domain" description="Gamma-glutamylcyclotransferase AIG2-like" evidence="1">
    <location>
        <begin position="4"/>
        <end position="131"/>
    </location>
</feature>
<dbReference type="EMBL" id="BMEG01000012">
    <property type="protein sequence ID" value="GGD92233.1"/>
    <property type="molecule type" value="Genomic_DNA"/>
</dbReference>
<dbReference type="InterPro" id="IPR036568">
    <property type="entry name" value="GGCT-like_sf"/>
</dbReference>
<name>A0A069NJ54_9BURK</name>
<evidence type="ECO:0000313" key="3">
    <source>
        <dbReference type="EMBL" id="KDR28212.1"/>
    </source>
</evidence>
<evidence type="ECO:0000313" key="5">
    <source>
        <dbReference type="Proteomes" id="UP000597138"/>
    </source>
</evidence>
<keyword evidence="3" id="KW-0808">Transferase</keyword>
<dbReference type="InterPro" id="IPR009288">
    <property type="entry name" value="AIG2-like_dom"/>
</dbReference>
<accession>A0A069NJ54</accession>
<sequence length="138" mass="14710">MQYVFVYGTLRAGEVNDINAAAQRHAIAAPTRIGAAHVAGRLYDFGSYPGLVLDDAGAPIHGEVYRIEDALVPVLDEIEHVYPGVEGLFRAHRLHVEVELDGAATPIDCLIYPVTAAAAQGLPRIEGGDWIAHRTAGG</sequence>
<dbReference type="Pfam" id="PF06094">
    <property type="entry name" value="GGACT"/>
    <property type="match status" value="1"/>
</dbReference>
<dbReference type="RefSeq" id="WP_035969213.1">
    <property type="nucleotide sequence ID" value="NZ_BMEG01000012.1"/>
</dbReference>
<dbReference type="SUPFAM" id="SSF110857">
    <property type="entry name" value="Gamma-glutamyl cyclotransferase-like"/>
    <property type="match status" value="1"/>
</dbReference>
<dbReference type="Proteomes" id="UP000027439">
    <property type="component" value="Unassembled WGS sequence"/>
</dbReference>
<evidence type="ECO:0000313" key="2">
    <source>
        <dbReference type="EMBL" id="GGD92233.1"/>
    </source>
</evidence>
<organism evidence="3 4">
    <name type="scientific">Caballeronia grimmiae</name>
    <dbReference type="NCBI Taxonomy" id="1071679"/>
    <lineage>
        <taxon>Bacteria</taxon>
        <taxon>Pseudomonadati</taxon>
        <taxon>Pseudomonadota</taxon>
        <taxon>Betaproteobacteria</taxon>
        <taxon>Burkholderiales</taxon>
        <taxon>Burkholderiaceae</taxon>
        <taxon>Caballeronia</taxon>
    </lineage>
</organism>
<dbReference type="Gene3D" id="3.10.490.10">
    <property type="entry name" value="Gamma-glutamyl cyclotransferase-like"/>
    <property type="match status" value="1"/>
</dbReference>
<reference evidence="5" key="3">
    <citation type="journal article" date="2019" name="Int. J. Syst. Evol. Microbiol.">
        <title>The Global Catalogue of Microorganisms (GCM) 10K type strain sequencing project: providing services to taxonomists for standard genome sequencing and annotation.</title>
        <authorList>
            <consortium name="The Broad Institute Genomics Platform"/>
            <consortium name="The Broad Institute Genome Sequencing Center for Infectious Disease"/>
            <person name="Wu L."/>
            <person name="Ma J."/>
        </authorList>
    </citation>
    <scope>NUCLEOTIDE SEQUENCE [LARGE SCALE GENOMIC DNA]</scope>
    <source>
        <strain evidence="5">CGMCC 1.11013</strain>
    </source>
</reference>
<comment type="caution">
    <text evidence="3">The sequence shown here is derived from an EMBL/GenBank/DDBJ whole genome shotgun (WGS) entry which is preliminary data.</text>
</comment>
<protein>
    <submittedName>
        <fullName evidence="3">Gamma-glutamyl cyclotransferase</fullName>
    </submittedName>
    <submittedName>
        <fullName evidence="2">Gamma-glutamylcyclotransferase</fullName>
    </submittedName>
</protein>
<dbReference type="eggNOG" id="COG2105">
    <property type="taxonomic scope" value="Bacteria"/>
</dbReference>
<dbReference type="CDD" id="cd06661">
    <property type="entry name" value="GGCT_like"/>
    <property type="match status" value="1"/>
</dbReference>
<dbReference type="GO" id="GO:0016740">
    <property type="term" value="F:transferase activity"/>
    <property type="evidence" value="ECO:0007669"/>
    <property type="project" value="UniProtKB-KW"/>
</dbReference>
<dbReference type="Proteomes" id="UP000597138">
    <property type="component" value="Unassembled WGS sequence"/>
</dbReference>
<dbReference type="InterPro" id="IPR013024">
    <property type="entry name" value="GGCT-like"/>
</dbReference>
<proteinExistence type="predicted"/>
<evidence type="ECO:0000259" key="1">
    <source>
        <dbReference type="Pfam" id="PF06094"/>
    </source>
</evidence>
<dbReference type="EMBL" id="JFHE01000037">
    <property type="protein sequence ID" value="KDR28212.1"/>
    <property type="molecule type" value="Genomic_DNA"/>
</dbReference>
<keyword evidence="5" id="KW-1185">Reference proteome</keyword>
<reference evidence="2" key="1">
    <citation type="journal article" date="2014" name="Int. J. Syst. Evol. Microbiol.">
        <title>Complete genome of a new Firmicutes species belonging to the dominant human colonic microbiota ('Ruminococcus bicirculans') reveals two chromosomes and a selective capacity to utilize plant glucans.</title>
        <authorList>
            <consortium name="NISC Comparative Sequencing Program"/>
            <person name="Wegmann U."/>
            <person name="Louis P."/>
            <person name="Goesmann A."/>
            <person name="Henrissat B."/>
            <person name="Duncan S.H."/>
            <person name="Flint H.J."/>
        </authorList>
    </citation>
    <scope>NUCLEOTIDE SEQUENCE</scope>
    <source>
        <strain evidence="2">CGMCC 1.11013</strain>
    </source>
</reference>
<reference evidence="2" key="4">
    <citation type="submission" date="2024-05" db="EMBL/GenBank/DDBJ databases">
        <authorList>
            <person name="Sun Q."/>
            <person name="Zhou Y."/>
        </authorList>
    </citation>
    <scope>NUCLEOTIDE SEQUENCE</scope>
    <source>
        <strain evidence="2">CGMCC 1.11013</strain>
    </source>
</reference>
<evidence type="ECO:0000313" key="4">
    <source>
        <dbReference type="Proteomes" id="UP000027439"/>
    </source>
</evidence>
<reference evidence="3 4" key="2">
    <citation type="submission" date="2014-03" db="EMBL/GenBank/DDBJ databases">
        <title>Draft Genome Sequences of Four Burkholderia Strains.</title>
        <authorList>
            <person name="Liu X.Y."/>
            <person name="Li C.X."/>
            <person name="Xu J.H."/>
        </authorList>
    </citation>
    <scope>NUCLEOTIDE SEQUENCE [LARGE SCALE GENOMIC DNA]</scope>
    <source>
        <strain evidence="3 4">R27</strain>
    </source>
</reference>
<gene>
    <name evidence="3" type="ORF">BG57_19765</name>
    <name evidence="2" type="ORF">GCM10010985_53700</name>
</gene>
<dbReference type="STRING" id="1071679.BG57_19765"/>
<dbReference type="AlphaFoldDB" id="A0A069NJ54"/>